<dbReference type="RefSeq" id="XP_004342574.1">
    <property type="nucleotide sequence ID" value="XM_004342525.1"/>
</dbReference>
<dbReference type="GeneID" id="14921235"/>
<dbReference type="Proteomes" id="UP000011083">
    <property type="component" value="Unassembled WGS sequence"/>
</dbReference>
<keyword evidence="3" id="KW-1185">Reference proteome</keyword>
<evidence type="ECO:0000313" key="2">
    <source>
        <dbReference type="EMBL" id="ELR20380.1"/>
    </source>
</evidence>
<proteinExistence type="predicted"/>
<reference evidence="2" key="1">
    <citation type="journal article" date="2013" name="Genome Biol.">
        <title>Genome of Acanthamoeba castellanii highlights extensive lateral gene transfer and early evolution of tyrosine kinase signaling.</title>
        <authorList>
            <person name="Clarke M."/>
            <person name="Lohan A.J."/>
            <person name="Liu B."/>
            <person name="Lagkouvardos I."/>
            <person name="Roy S."/>
            <person name="Zafar N."/>
            <person name="Bertelli C."/>
            <person name="Schilde C."/>
            <person name="Kianianmomeni A."/>
            <person name="Burglin T.R."/>
            <person name="Frech C."/>
            <person name="Turcotte B."/>
            <person name="Kopec K.O."/>
            <person name="Synnott J.M."/>
            <person name="Choo C."/>
            <person name="Paponov I."/>
            <person name="Finkler A."/>
            <person name="Soon Heng Tan C."/>
            <person name="Hutchins A.P."/>
            <person name="Weinmeier T."/>
            <person name="Rattei T."/>
            <person name="Chu J.S."/>
            <person name="Gimenez G."/>
            <person name="Irimia M."/>
            <person name="Rigden D.J."/>
            <person name="Fitzpatrick D.A."/>
            <person name="Lorenzo-Morales J."/>
            <person name="Bateman A."/>
            <person name="Chiu C.H."/>
            <person name="Tang P."/>
            <person name="Hegemann P."/>
            <person name="Fromm H."/>
            <person name="Raoult D."/>
            <person name="Greub G."/>
            <person name="Miranda-Saavedra D."/>
            <person name="Chen N."/>
            <person name="Nash P."/>
            <person name="Ginger M.L."/>
            <person name="Horn M."/>
            <person name="Schaap P."/>
            <person name="Caler L."/>
            <person name="Loftus B."/>
        </authorList>
    </citation>
    <scope>NUCLEOTIDE SEQUENCE [LARGE SCALE GENOMIC DNA]</scope>
    <source>
        <strain evidence="2">Neff</strain>
    </source>
</reference>
<feature type="region of interest" description="Disordered" evidence="1">
    <location>
        <begin position="1"/>
        <end position="64"/>
    </location>
</feature>
<feature type="compositionally biased region" description="Low complexity" evidence="1">
    <location>
        <begin position="48"/>
        <end position="64"/>
    </location>
</feature>
<name>L8H5C4_ACACF</name>
<evidence type="ECO:0000313" key="3">
    <source>
        <dbReference type="Proteomes" id="UP000011083"/>
    </source>
</evidence>
<organism evidence="2 3">
    <name type="scientific">Acanthamoeba castellanii (strain ATCC 30010 / Neff)</name>
    <dbReference type="NCBI Taxonomy" id="1257118"/>
    <lineage>
        <taxon>Eukaryota</taxon>
        <taxon>Amoebozoa</taxon>
        <taxon>Discosea</taxon>
        <taxon>Longamoebia</taxon>
        <taxon>Centramoebida</taxon>
        <taxon>Acanthamoebidae</taxon>
        <taxon>Acanthamoeba</taxon>
    </lineage>
</organism>
<dbReference type="EMBL" id="KB007920">
    <property type="protein sequence ID" value="ELR20380.1"/>
    <property type="molecule type" value="Genomic_DNA"/>
</dbReference>
<protein>
    <submittedName>
        <fullName evidence="2">Uncharacterized protein</fullName>
    </submittedName>
</protein>
<sequence>MTLPPLTLPSPWSTSGSSPQMGHVHHAYASYPPSFTPAPPPLPPPPSSDSSSSSSKSSSSAPRM</sequence>
<feature type="compositionally biased region" description="Low complexity" evidence="1">
    <location>
        <begin position="1"/>
        <end position="19"/>
    </location>
</feature>
<gene>
    <name evidence="2" type="ORF">ACA1_186890</name>
</gene>
<evidence type="ECO:0000256" key="1">
    <source>
        <dbReference type="SAM" id="MobiDB-lite"/>
    </source>
</evidence>
<feature type="compositionally biased region" description="Pro residues" evidence="1">
    <location>
        <begin position="34"/>
        <end position="47"/>
    </location>
</feature>
<dbReference type="KEGG" id="acan:ACA1_186890"/>
<dbReference type="AlphaFoldDB" id="L8H5C4"/>
<accession>L8H5C4</accession>
<dbReference type="VEuPathDB" id="AmoebaDB:ACA1_186890"/>